<sequence>MQTIPFTLVNEHNFLRLEAVDICPKKLQKKKYHNNNNNKILRIRCISRSKNCTEYEFTEARSEDLAFNI</sequence>
<dbReference type="EMBL" id="JAUHHV010000003">
    <property type="protein sequence ID" value="KAK1429533.1"/>
    <property type="molecule type" value="Genomic_DNA"/>
</dbReference>
<comment type="caution">
    <text evidence="1">The sequence shown here is derived from an EMBL/GenBank/DDBJ whole genome shotgun (WGS) entry which is preliminary data.</text>
</comment>
<evidence type="ECO:0000313" key="1">
    <source>
        <dbReference type="EMBL" id="KAK1429533.1"/>
    </source>
</evidence>
<name>A0AAD8KXV8_TARER</name>
<keyword evidence="2" id="KW-1185">Reference proteome</keyword>
<reference evidence="1" key="1">
    <citation type="journal article" date="2023" name="bioRxiv">
        <title>Improved chromosome-level genome assembly for marigold (Tagetes erecta).</title>
        <authorList>
            <person name="Jiang F."/>
            <person name="Yuan L."/>
            <person name="Wang S."/>
            <person name="Wang H."/>
            <person name="Xu D."/>
            <person name="Wang A."/>
            <person name="Fan W."/>
        </authorList>
    </citation>
    <scope>NUCLEOTIDE SEQUENCE</scope>
    <source>
        <strain evidence="1">WSJ</strain>
        <tissue evidence="1">Leaf</tissue>
    </source>
</reference>
<proteinExistence type="predicted"/>
<accession>A0AAD8KXV8</accession>
<dbReference type="AlphaFoldDB" id="A0AAD8KXV8"/>
<gene>
    <name evidence="1" type="ORF">QVD17_11744</name>
</gene>
<organism evidence="1 2">
    <name type="scientific">Tagetes erecta</name>
    <name type="common">African marigold</name>
    <dbReference type="NCBI Taxonomy" id="13708"/>
    <lineage>
        <taxon>Eukaryota</taxon>
        <taxon>Viridiplantae</taxon>
        <taxon>Streptophyta</taxon>
        <taxon>Embryophyta</taxon>
        <taxon>Tracheophyta</taxon>
        <taxon>Spermatophyta</taxon>
        <taxon>Magnoliopsida</taxon>
        <taxon>eudicotyledons</taxon>
        <taxon>Gunneridae</taxon>
        <taxon>Pentapetalae</taxon>
        <taxon>asterids</taxon>
        <taxon>campanulids</taxon>
        <taxon>Asterales</taxon>
        <taxon>Asteraceae</taxon>
        <taxon>Asteroideae</taxon>
        <taxon>Heliantheae alliance</taxon>
        <taxon>Tageteae</taxon>
        <taxon>Tagetes</taxon>
    </lineage>
</organism>
<dbReference type="Proteomes" id="UP001229421">
    <property type="component" value="Unassembled WGS sequence"/>
</dbReference>
<evidence type="ECO:0000313" key="2">
    <source>
        <dbReference type="Proteomes" id="UP001229421"/>
    </source>
</evidence>
<protein>
    <submittedName>
        <fullName evidence="1">Uncharacterized protein</fullName>
    </submittedName>
</protein>